<evidence type="ECO:0000313" key="5">
    <source>
        <dbReference type="Proteomes" id="UP000003688"/>
    </source>
</evidence>
<evidence type="ECO:0000256" key="2">
    <source>
        <dbReference type="ARBA" id="ARBA00022679"/>
    </source>
</evidence>
<comment type="similarity">
    <text evidence="1">Belongs to the transferase hexapeptide repeat family.</text>
</comment>
<keyword evidence="2 4" id="KW-0808">Transferase</keyword>
<dbReference type="OrthoDB" id="9801456at2"/>
<gene>
    <name evidence="4" type="ORF">Cflav_PD5800</name>
</gene>
<reference evidence="4 5" key="1">
    <citation type="journal article" date="2011" name="J. Bacteriol.">
        <title>Genome sequence of 'Pedosphaera parvula' Ellin514, an aerobic Verrucomicrobial isolate from pasture soil.</title>
        <authorList>
            <person name="Kant R."/>
            <person name="van Passel M.W."/>
            <person name="Sangwan P."/>
            <person name="Palva A."/>
            <person name="Lucas S."/>
            <person name="Copeland A."/>
            <person name="Lapidus A."/>
            <person name="Glavina Del Rio T."/>
            <person name="Dalin E."/>
            <person name="Tice H."/>
            <person name="Bruce D."/>
            <person name="Goodwin L."/>
            <person name="Pitluck S."/>
            <person name="Chertkov O."/>
            <person name="Larimer F.W."/>
            <person name="Land M.L."/>
            <person name="Hauser L."/>
            <person name="Brettin T.S."/>
            <person name="Detter J.C."/>
            <person name="Han S."/>
            <person name="de Vos W.M."/>
            <person name="Janssen P.H."/>
            <person name="Smidt H."/>
        </authorList>
    </citation>
    <scope>NUCLEOTIDE SEQUENCE [LARGE SCALE GENOMIC DNA]</scope>
    <source>
        <strain evidence="4 5">Ellin514</strain>
    </source>
</reference>
<dbReference type="GO" id="GO:0016746">
    <property type="term" value="F:acyltransferase activity"/>
    <property type="evidence" value="ECO:0007669"/>
    <property type="project" value="UniProtKB-KW"/>
</dbReference>
<dbReference type="Gene3D" id="2.160.10.10">
    <property type="entry name" value="Hexapeptide repeat proteins"/>
    <property type="match status" value="1"/>
</dbReference>
<name>B9XAY0_PEDPL</name>
<dbReference type="STRING" id="320771.Cflav_PD5800"/>
<comment type="caution">
    <text evidence="4">The sequence shown here is derived from an EMBL/GenBank/DDBJ whole genome shotgun (WGS) entry which is preliminary data.</text>
</comment>
<dbReference type="InterPro" id="IPR001451">
    <property type="entry name" value="Hexapep"/>
</dbReference>
<dbReference type="Pfam" id="PF00132">
    <property type="entry name" value="Hexapep"/>
    <property type="match status" value="1"/>
</dbReference>
<dbReference type="RefSeq" id="WP_007412978.1">
    <property type="nucleotide sequence ID" value="NZ_ABOX02000002.1"/>
</dbReference>
<accession>B9XAY0</accession>
<dbReference type="InterPro" id="IPR011004">
    <property type="entry name" value="Trimer_LpxA-like_sf"/>
</dbReference>
<sequence length="211" mass="22790">MNWLSDFRCDLQKYALLNQGSWWKQLLLEQGLWALLEYRIEAALQRSNLPGIIKIPMRVLMLPWRKLVEIATGIILPCTAVIGPGLHLPHCGFRVVNAATVIGADCCISQGVTIGVSGRGERRGVPVIGDRVYFGANAVVVGKIIIGSDVCIGANSVVNRNVLPHCTVSGIPAVTINNLGSEDYITVTTGSVREKKMAGLAFVAKVRNQSV</sequence>
<evidence type="ECO:0000256" key="3">
    <source>
        <dbReference type="ARBA" id="ARBA00023315"/>
    </source>
</evidence>
<organism evidence="4 5">
    <name type="scientific">Pedosphaera parvula (strain Ellin514)</name>
    <dbReference type="NCBI Taxonomy" id="320771"/>
    <lineage>
        <taxon>Bacteria</taxon>
        <taxon>Pseudomonadati</taxon>
        <taxon>Verrucomicrobiota</taxon>
        <taxon>Pedosphaerae</taxon>
        <taxon>Pedosphaerales</taxon>
        <taxon>Pedosphaeraceae</taxon>
        <taxon>Pedosphaera</taxon>
    </lineage>
</organism>
<dbReference type="EMBL" id="ABOX02000002">
    <property type="protein sequence ID" value="EEF63165.1"/>
    <property type="molecule type" value="Genomic_DNA"/>
</dbReference>
<evidence type="ECO:0000313" key="4">
    <source>
        <dbReference type="EMBL" id="EEF63165.1"/>
    </source>
</evidence>
<evidence type="ECO:0000256" key="1">
    <source>
        <dbReference type="ARBA" id="ARBA00007274"/>
    </source>
</evidence>
<dbReference type="AlphaFoldDB" id="B9XAY0"/>
<keyword evidence="3" id="KW-0012">Acyltransferase</keyword>
<dbReference type="SUPFAM" id="SSF51161">
    <property type="entry name" value="Trimeric LpxA-like enzymes"/>
    <property type="match status" value="1"/>
</dbReference>
<protein>
    <submittedName>
        <fullName evidence="4">Serine acetyltransferase</fullName>
    </submittedName>
</protein>
<dbReference type="InterPro" id="IPR045304">
    <property type="entry name" value="LbH_SAT"/>
</dbReference>
<dbReference type="PANTHER" id="PTHR42811">
    <property type="entry name" value="SERINE ACETYLTRANSFERASE"/>
    <property type="match status" value="1"/>
</dbReference>
<proteinExistence type="inferred from homology"/>
<keyword evidence="5" id="KW-1185">Reference proteome</keyword>
<dbReference type="Proteomes" id="UP000003688">
    <property type="component" value="Unassembled WGS sequence"/>
</dbReference>
<dbReference type="CDD" id="cd03354">
    <property type="entry name" value="LbH_SAT"/>
    <property type="match status" value="1"/>
</dbReference>